<dbReference type="EMBL" id="BAMD01000091">
    <property type="protein sequence ID" value="GAF05504.1"/>
    <property type="molecule type" value="Genomic_DNA"/>
</dbReference>
<evidence type="ECO:0000256" key="4">
    <source>
        <dbReference type="ARBA" id="ARBA00023163"/>
    </source>
</evidence>
<sequence>MRHRLLLDKIQQGDSDTFTDLFNEYWEQLYLFSFNILKDEGLAKDVVQDVFISIWNRRGELQISNLKSYLFQSVKFQAAKTIRDHLNLRIYADVYENIESNASNNVENEINYKELCGVVEQSMHKLPKKCAEVFYLSRHEGLSNLKVAEQLNISISTVENQINKALRIIKKDMHDYCLLLMVMYVLK</sequence>
<dbReference type="SUPFAM" id="SSF88946">
    <property type="entry name" value="Sigma2 domain of RNA polymerase sigma factors"/>
    <property type="match status" value="1"/>
</dbReference>
<comment type="similarity">
    <text evidence="1">Belongs to the sigma-70 factor family. ECF subfamily.</text>
</comment>
<keyword evidence="3" id="KW-0731">Sigma factor</keyword>
<evidence type="ECO:0000256" key="1">
    <source>
        <dbReference type="ARBA" id="ARBA00010641"/>
    </source>
</evidence>
<evidence type="ECO:0000313" key="7">
    <source>
        <dbReference type="EMBL" id="GAF05504.1"/>
    </source>
</evidence>
<evidence type="ECO:0000259" key="6">
    <source>
        <dbReference type="Pfam" id="PF08281"/>
    </source>
</evidence>
<dbReference type="NCBIfam" id="TIGR02937">
    <property type="entry name" value="sigma70-ECF"/>
    <property type="match status" value="1"/>
</dbReference>
<dbReference type="GO" id="GO:0016987">
    <property type="term" value="F:sigma factor activity"/>
    <property type="evidence" value="ECO:0007669"/>
    <property type="project" value="UniProtKB-KW"/>
</dbReference>
<protein>
    <submittedName>
        <fullName evidence="7">RNA polymerase sigma factor</fullName>
    </submittedName>
</protein>
<dbReference type="InterPro" id="IPR013325">
    <property type="entry name" value="RNA_pol_sigma_r2"/>
</dbReference>
<name>W7YSR6_9BACT</name>
<keyword evidence="4" id="KW-0804">Transcription</keyword>
<dbReference type="eggNOG" id="COG1595">
    <property type="taxonomic scope" value="Bacteria"/>
</dbReference>
<proteinExistence type="inferred from homology"/>
<dbReference type="Gene3D" id="1.10.1740.10">
    <property type="match status" value="1"/>
</dbReference>
<dbReference type="Pfam" id="PF08281">
    <property type="entry name" value="Sigma70_r4_2"/>
    <property type="match status" value="1"/>
</dbReference>
<dbReference type="PANTHER" id="PTHR43133">
    <property type="entry name" value="RNA POLYMERASE ECF-TYPE SIGMA FACTO"/>
    <property type="match status" value="1"/>
</dbReference>
<dbReference type="InterPro" id="IPR036388">
    <property type="entry name" value="WH-like_DNA-bd_sf"/>
</dbReference>
<dbReference type="NCBIfam" id="TIGR02985">
    <property type="entry name" value="Sig70_bacteroi1"/>
    <property type="match status" value="1"/>
</dbReference>
<organism evidence="7 8">
    <name type="scientific">Saccharicrinis fermentans DSM 9555 = JCM 21142</name>
    <dbReference type="NCBI Taxonomy" id="869213"/>
    <lineage>
        <taxon>Bacteria</taxon>
        <taxon>Pseudomonadati</taxon>
        <taxon>Bacteroidota</taxon>
        <taxon>Bacteroidia</taxon>
        <taxon>Marinilabiliales</taxon>
        <taxon>Marinilabiliaceae</taxon>
        <taxon>Saccharicrinis</taxon>
    </lineage>
</organism>
<dbReference type="SUPFAM" id="SSF88659">
    <property type="entry name" value="Sigma3 and sigma4 domains of RNA polymerase sigma factors"/>
    <property type="match status" value="1"/>
</dbReference>
<comment type="caution">
    <text evidence="7">The sequence shown here is derived from an EMBL/GenBank/DDBJ whole genome shotgun (WGS) entry which is preliminary data.</text>
</comment>
<dbReference type="Pfam" id="PF04542">
    <property type="entry name" value="Sigma70_r2"/>
    <property type="match status" value="1"/>
</dbReference>
<evidence type="ECO:0000256" key="2">
    <source>
        <dbReference type="ARBA" id="ARBA00023015"/>
    </source>
</evidence>
<dbReference type="Gene3D" id="1.10.10.10">
    <property type="entry name" value="Winged helix-like DNA-binding domain superfamily/Winged helix DNA-binding domain"/>
    <property type="match status" value="1"/>
</dbReference>
<dbReference type="InterPro" id="IPR014284">
    <property type="entry name" value="RNA_pol_sigma-70_dom"/>
</dbReference>
<keyword evidence="2" id="KW-0805">Transcription regulation</keyword>
<dbReference type="RefSeq" id="WP_027472359.1">
    <property type="nucleotide sequence ID" value="NZ_BAMD01000091.1"/>
</dbReference>
<keyword evidence="8" id="KW-1185">Reference proteome</keyword>
<dbReference type="Proteomes" id="UP000019402">
    <property type="component" value="Unassembled WGS sequence"/>
</dbReference>
<feature type="domain" description="RNA polymerase sigma-70 region 2" evidence="5">
    <location>
        <begin position="21"/>
        <end position="85"/>
    </location>
</feature>
<dbReference type="InterPro" id="IPR007627">
    <property type="entry name" value="RNA_pol_sigma70_r2"/>
</dbReference>
<feature type="domain" description="RNA polymerase sigma factor 70 region 4 type 2" evidence="6">
    <location>
        <begin position="119"/>
        <end position="167"/>
    </location>
</feature>
<dbReference type="InterPro" id="IPR013324">
    <property type="entry name" value="RNA_pol_sigma_r3/r4-like"/>
</dbReference>
<evidence type="ECO:0000256" key="3">
    <source>
        <dbReference type="ARBA" id="ARBA00023082"/>
    </source>
</evidence>
<dbReference type="OrthoDB" id="9782991at2"/>
<dbReference type="InterPro" id="IPR039425">
    <property type="entry name" value="RNA_pol_sigma-70-like"/>
</dbReference>
<dbReference type="STRING" id="869213.GCA_000517085_02844"/>
<evidence type="ECO:0000259" key="5">
    <source>
        <dbReference type="Pfam" id="PF04542"/>
    </source>
</evidence>
<dbReference type="InterPro" id="IPR014327">
    <property type="entry name" value="RNA_pol_sigma70_bacteroid"/>
</dbReference>
<evidence type="ECO:0000313" key="8">
    <source>
        <dbReference type="Proteomes" id="UP000019402"/>
    </source>
</evidence>
<dbReference type="AlphaFoldDB" id="W7YSR6"/>
<dbReference type="InterPro" id="IPR013249">
    <property type="entry name" value="RNA_pol_sigma70_r4_t2"/>
</dbReference>
<gene>
    <name evidence="7" type="ORF">JCM21142_104241</name>
</gene>
<accession>W7YSR6</accession>
<dbReference type="PANTHER" id="PTHR43133:SF46">
    <property type="entry name" value="RNA POLYMERASE SIGMA-70 FACTOR ECF SUBFAMILY"/>
    <property type="match status" value="1"/>
</dbReference>
<dbReference type="GO" id="GO:0006352">
    <property type="term" value="P:DNA-templated transcription initiation"/>
    <property type="evidence" value="ECO:0007669"/>
    <property type="project" value="InterPro"/>
</dbReference>
<reference evidence="7 8" key="1">
    <citation type="journal article" date="2014" name="Genome Announc.">
        <title>Draft Genome Sequence of Cytophaga fermentans JCM 21142T, a Facultative Anaerobe Isolated from Marine Mud.</title>
        <authorList>
            <person name="Starns D."/>
            <person name="Oshima K."/>
            <person name="Suda W."/>
            <person name="Iino T."/>
            <person name="Yuki M."/>
            <person name="Inoue J."/>
            <person name="Kitamura K."/>
            <person name="Iida T."/>
            <person name="Darby A."/>
            <person name="Hattori M."/>
            <person name="Ohkuma M."/>
        </authorList>
    </citation>
    <scope>NUCLEOTIDE SEQUENCE [LARGE SCALE GENOMIC DNA]</scope>
    <source>
        <strain evidence="7 8">JCM 21142</strain>
    </source>
</reference>
<dbReference type="GO" id="GO:0003677">
    <property type="term" value="F:DNA binding"/>
    <property type="evidence" value="ECO:0007669"/>
    <property type="project" value="InterPro"/>
</dbReference>